<name>A0A3E1K4R3_9GAMM</name>
<keyword evidence="9" id="KW-1185">Reference proteome</keyword>
<feature type="domain" description="Helix-hairpin-helix DNA-binding motif class 1" evidence="7">
    <location>
        <begin position="73"/>
        <end position="92"/>
    </location>
</feature>
<dbReference type="GO" id="GO:0006281">
    <property type="term" value="P:DNA repair"/>
    <property type="evidence" value="ECO:0007669"/>
    <property type="project" value="UniProtKB-UniRule"/>
</dbReference>
<protein>
    <recommendedName>
        <fullName evidence="6">Holliday junction branch migration complex subunit RuvA</fullName>
    </recommendedName>
</protein>
<evidence type="ECO:0000256" key="3">
    <source>
        <dbReference type="ARBA" id="ARBA00023125"/>
    </source>
</evidence>
<dbReference type="InterPro" id="IPR000085">
    <property type="entry name" value="RuvA"/>
</dbReference>
<dbReference type="GO" id="GO:0009379">
    <property type="term" value="C:Holliday junction helicase complex"/>
    <property type="evidence" value="ECO:0007669"/>
    <property type="project" value="InterPro"/>
</dbReference>
<dbReference type="EMBL" id="QUZK01000052">
    <property type="protein sequence ID" value="RFF29057.1"/>
    <property type="molecule type" value="Genomic_DNA"/>
</dbReference>
<dbReference type="InterPro" id="IPR010994">
    <property type="entry name" value="RuvA_2-like"/>
</dbReference>
<dbReference type="Gene3D" id="1.10.150.20">
    <property type="entry name" value="5' to 3' exonuclease, C-terminal subdomain"/>
    <property type="match status" value="1"/>
</dbReference>
<sequence>MIVRLSGTLVSRQPPSLVVDVHGVGYEVEAPLNVFDRLPADGEALSILTHMVVKEDAHTLYGFLSEADRKLFRELLKVSGIGPRLALAILSGVSGDDFALMVEAGDSQALTRLPGIGKKTAERLILEMRGKVSDLGDGAGGAGGGALSAEAEAREALTALGYSSSEALKMIKAVGDKDLSAEALIRNALKKKMQG</sequence>
<dbReference type="AlphaFoldDB" id="A0A3E1K4R3"/>
<proteinExistence type="inferred from homology"/>
<dbReference type="CDD" id="cd14332">
    <property type="entry name" value="UBA_RuvA_C"/>
    <property type="match status" value="1"/>
</dbReference>
<dbReference type="SMART" id="SM00278">
    <property type="entry name" value="HhH1"/>
    <property type="match status" value="2"/>
</dbReference>
<dbReference type="Gene3D" id="1.10.8.10">
    <property type="entry name" value="DNA helicase RuvA subunit, C-terminal domain"/>
    <property type="match status" value="1"/>
</dbReference>
<evidence type="ECO:0000256" key="2">
    <source>
        <dbReference type="ARBA" id="ARBA00022763"/>
    </source>
</evidence>
<keyword evidence="1 6" id="KW-0963">Cytoplasm</keyword>
<dbReference type="InterPro" id="IPR011114">
    <property type="entry name" value="RuvA_C"/>
</dbReference>
<dbReference type="OrthoDB" id="5293449at2"/>
<comment type="subcellular location">
    <subcellularLocation>
        <location evidence="6">Cytoplasm</location>
    </subcellularLocation>
</comment>
<comment type="domain">
    <text evidence="6">Has three domains with a flexible linker between the domains II and III and assumes an 'L' shape. Domain III is highly mobile and contacts RuvB.</text>
</comment>
<dbReference type="SUPFAM" id="SSF46929">
    <property type="entry name" value="DNA helicase RuvA subunit, C-terminal domain"/>
    <property type="match status" value="1"/>
</dbReference>
<comment type="caution">
    <text evidence="6">Lacks conserved residue(s) required for the propagation of feature annotation.</text>
</comment>
<dbReference type="GO" id="GO:0009378">
    <property type="term" value="F:four-way junction helicase activity"/>
    <property type="evidence" value="ECO:0007669"/>
    <property type="project" value="InterPro"/>
</dbReference>
<evidence type="ECO:0000256" key="6">
    <source>
        <dbReference type="HAMAP-Rule" id="MF_00031"/>
    </source>
</evidence>
<feature type="domain" description="Helix-hairpin-helix DNA-binding motif class 1" evidence="7">
    <location>
        <begin position="108"/>
        <end position="127"/>
    </location>
</feature>
<evidence type="ECO:0000256" key="5">
    <source>
        <dbReference type="ARBA" id="ARBA00023204"/>
    </source>
</evidence>
<organism evidence="8 9">
    <name type="scientific">Wenzhouxiangella sediminis</name>
    <dbReference type="NCBI Taxonomy" id="1792836"/>
    <lineage>
        <taxon>Bacteria</taxon>
        <taxon>Pseudomonadati</taxon>
        <taxon>Pseudomonadota</taxon>
        <taxon>Gammaproteobacteria</taxon>
        <taxon>Chromatiales</taxon>
        <taxon>Wenzhouxiangellaceae</taxon>
        <taxon>Wenzhouxiangella</taxon>
    </lineage>
</organism>
<evidence type="ECO:0000256" key="4">
    <source>
        <dbReference type="ARBA" id="ARBA00023172"/>
    </source>
</evidence>
<dbReference type="Gene3D" id="2.40.50.140">
    <property type="entry name" value="Nucleic acid-binding proteins"/>
    <property type="match status" value="1"/>
</dbReference>
<dbReference type="NCBIfam" id="TIGR00084">
    <property type="entry name" value="ruvA"/>
    <property type="match status" value="1"/>
</dbReference>
<dbReference type="HAMAP" id="MF_00031">
    <property type="entry name" value="DNA_HJ_migration_RuvA"/>
    <property type="match status" value="1"/>
</dbReference>
<dbReference type="InterPro" id="IPR012340">
    <property type="entry name" value="NA-bd_OB-fold"/>
</dbReference>
<keyword evidence="5 6" id="KW-0234">DNA repair</keyword>
<feature type="region of interest" description="Domain I" evidence="6">
    <location>
        <begin position="1"/>
        <end position="64"/>
    </location>
</feature>
<dbReference type="InterPro" id="IPR036267">
    <property type="entry name" value="RuvA_C_sf"/>
</dbReference>
<keyword evidence="2 6" id="KW-0227">DNA damage</keyword>
<dbReference type="GO" id="GO:0005737">
    <property type="term" value="C:cytoplasm"/>
    <property type="evidence" value="ECO:0007669"/>
    <property type="project" value="UniProtKB-SubCell"/>
</dbReference>
<dbReference type="RefSeq" id="WP_116651863.1">
    <property type="nucleotide sequence ID" value="NZ_QUZK01000052.1"/>
</dbReference>
<keyword evidence="3 6" id="KW-0238">DNA-binding</keyword>
<evidence type="ECO:0000259" key="7">
    <source>
        <dbReference type="SMART" id="SM00278"/>
    </source>
</evidence>
<dbReference type="GO" id="GO:0048476">
    <property type="term" value="C:Holliday junction resolvase complex"/>
    <property type="evidence" value="ECO:0007669"/>
    <property type="project" value="UniProtKB-UniRule"/>
</dbReference>
<gene>
    <name evidence="6 8" type="primary">ruvA</name>
    <name evidence="8" type="ORF">DZC52_14470</name>
</gene>
<dbReference type="InterPro" id="IPR013849">
    <property type="entry name" value="DNA_helicase_Holl-junc_RuvA_I"/>
</dbReference>
<dbReference type="SUPFAM" id="SSF47781">
    <property type="entry name" value="RuvA domain 2-like"/>
    <property type="match status" value="1"/>
</dbReference>
<evidence type="ECO:0000256" key="1">
    <source>
        <dbReference type="ARBA" id="ARBA00022490"/>
    </source>
</evidence>
<feature type="region of interest" description="Domain III" evidence="6">
    <location>
        <begin position="147"/>
        <end position="195"/>
    </location>
</feature>
<dbReference type="GO" id="GO:0005524">
    <property type="term" value="F:ATP binding"/>
    <property type="evidence" value="ECO:0007669"/>
    <property type="project" value="InterPro"/>
</dbReference>
<comment type="function">
    <text evidence="6">The RuvA-RuvB-RuvC complex processes Holliday junction (HJ) DNA during genetic recombination and DNA repair, while the RuvA-RuvB complex plays an important role in the rescue of blocked DNA replication forks via replication fork reversal (RFR). RuvA specifically binds to HJ cruciform DNA, conferring on it an open structure. The RuvB hexamer acts as an ATP-dependent pump, pulling dsDNA into and through the RuvAB complex. HJ branch migration allows RuvC to scan DNA until it finds its consensus sequence, where it cleaves and resolves the cruciform DNA.</text>
</comment>
<evidence type="ECO:0000313" key="8">
    <source>
        <dbReference type="EMBL" id="RFF29057.1"/>
    </source>
</evidence>
<dbReference type="GO" id="GO:0006310">
    <property type="term" value="P:DNA recombination"/>
    <property type="evidence" value="ECO:0007669"/>
    <property type="project" value="UniProtKB-UniRule"/>
</dbReference>
<dbReference type="InterPro" id="IPR003583">
    <property type="entry name" value="Hlx-hairpin-Hlx_DNA-bd_motif"/>
</dbReference>
<dbReference type="Proteomes" id="UP000260351">
    <property type="component" value="Unassembled WGS sequence"/>
</dbReference>
<comment type="similarity">
    <text evidence="6">Belongs to the RuvA family.</text>
</comment>
<dbReference type="GO" id="GO:0000400">
    <property type="term" value="F:four-way junction DNA binding"/>
    <property type="evidence" value="ECO:0007669"/>
    <property type="project" value="UniProtKB-UniRule"/>
</dbReference>
<evidence type="ECO:0000313" key="9">
    <source>
        <dbReference type="Proteomes" id="UP000260351"/>
    </source>
</evidence>
<accession>A0A3E1K4R3</accession>
<keyword evidence="4 6" id="KW-0233">DNA recombination</keyword>
<dbReference type="Pfam" id="PF14520">
    <property type="entry name" value="HHH_5"/>
    <property type="match status" value="1"/>
</dbReference>
<reference evidence="8 9" key="1">
    <citation type="submission" date="2018-08" db="EMBL/GenBank/DDBJ databases">
        <title>Wenzhouxiangella salilacus sp. nov., a novel bacterium isolated from a saline lake in Xinjiang Province, China.</title>
        <authorList>
            <person name="Han S."/>
        </authorList>
    </citation>
    <scope>NUCLEOTIDE SEQUENCE [LARGE SCALE GENOMIC DNA]</scope>
    <source>
        <strain evidence="8 9">XDB06</strain>
    </source>
</reference>
<dbReference type="SUPFAM" id="SSF50249">
    <property type="entry name" value="Nucleic acid-binding proteins"/>
    <property type="match status" value="1"/>
</dbReference>
<comment type="subunit">
    <text evidence="6">Homotetramer. Forms an RuvA(8)-RuvB(12)-Holliday junction (HJ) complex. HJ DNA is sandwiched between 2 RuvA tetramers; dsDNA enters through RuvA and exits via RuvB. An RuvB hexamer assembles on each DNA strand where it exits the tetramer. Each RuvB hexamer is contacted by two RuvA subunits (via domain III) on 2 adjacent RuvB subunits; this complex drives branch migration. In the full resolvosome a probable DNA-RuvA(4)-RuvB(12)-RuvC(2) complex forms which resolves the HJ.</text>
</comment>
<dbReference type="Pfam" id="PF01330">
    <property type="entry name" value="RuvA_N"/>
    <property type="match status" value="1"/>
</dbReference>
<dbReference type="Pfam" id="PF07499">
    <property type="entry name" value="RuvA_C"/>
    <property type="match status" value="1"/>
</dbReference>
<comment type="caution">
    <text evidence="8">The sequence shown here is derived from an EMBL/GenBank/DDBJ whole genome shotgun (WGS) entry which is preliminary data.</text>
</comment>